<dbReference type="PANTHER" id="PTHR30292">
    <property type="entry name" value="UNCHARACTERIZED PROTEIN YBGL-RELATED"/>
    <property type="match status" value="1"/>
</dbReference>
<accession>A0A178K8S6</accession>
<evidence type="ECO:0000313" key="1">
    <source>
        <dbReference type="EMBL" id="OAN13731.1"/>
    </source>
</evidence>
<proteinExistence type="predicted"/>
<dbReference type="CDD" id="cd10787">
    <property type="entry name" value="LamB_YcsF_like"/>
    <property type="match status" value="1"/>
</dbReference>
<dbReference type="Proteomes" id="UP000078503">
    <property type="component" value="Unassembled WGS sequence"/>
</dbReference>
<dbReference type="NCBIfam" id="NF003816">
    <property type="entry name" value="PRK05406.1-5"/>
    <property type="match status" value="1"/>
</dbReference>
<dbReference type="RefSeq" id="WP_068332289.1">
    <property type="nucleotide sequence ID" value="NZ_LVHF01000028.1"/>
</dbReference>
<name>A0A178K8S6_9GAMM</name>
<reference evidence="1 2" key="1">
    <citation type="submission" date="2016-03" db="EMBL/GenBank/DDBJ databases">
        <title>Photobacterium proteolyticum sp. nov. a protease producing bacterium isolated from ocean sediments of Laizhou Bay.</title>
        <authorList>
            <person name="Li Y."/>
        </authorList>
    </citation>
    <scope>NUCLEOTIDE SEQUENCE [LARGE SCALE GENOMIC DNA]</scope>
    <source>
        <strain evidence="1 2">R-40508</strain>
    </source>
</reference>
<dbReference type="STRING" id="858640.A3K86_14310"/>
<evidence type="ECO:0008006" key="3">
    <source>
        <dbReference type="Google" id="ProtNLM"/>
    </source>
</evidence>
<dbReference type="InterPro" id="IPR011330">
    <property type="entry name" value="Glyco_hydro/deAcase_b/a-brl"/>
</dbReference>
<dbReference type="PANTHER" id="PTHR30292:SF0">
    <property type="entry name" value="5-OXOPROLINASE SUBUNIT A"/>
    <property type="match status" value="1"/>
</dbReference>
<dbReference type="InterPro" id="IPR005501">
    <property type="entry name" value="LamB/YcsF/PxpA-like"/>
</dbReference>
<dbReference type="NCBIfam" id="NF003814">
    <property type="entry name" value="PRK05406.1-3"/>
    <property type="match status" value="1"/>
</dbReference>
<dbReference type="Gene3D" id="3.20.20.370">
    <property type="entry name" value="Glycoside hydrolase/deacetylase"/>
    <property type="match status" value="1"/>
</dbReference>
<organism evidence="1 2">
    <name type="scientific">Photobacterium jeanii</name>
    <dbReference type="NCBI Taxonomy" id="858640"/>
    <lineage>
        <taxon>Bacteria</taxon>
        <taxon>Pseudomonadati</taxon>
        <taxon>Pseudomonadota</taxon>
        <taxon>Gammaproteobacteria</taxon>
        <taxon>Vibrionales</taxon>
        <taxon>Vibrionaceae</taxon>
        <taxon>Photobacterium</taxon>
    </lineage>
</organism>
<dbReference type="OrthoDB" id="9773478at2"/>
<dbReference type="AlphaFoldDB" id="A0A178K8S6"/>
<dbReference type="Pfam" id="PF03746">
    <property type="entry name" value="LamB_YcsF"/>
    <property type="match status" value="1"/>
</dbReference>
<keyword evidence="2" id="KW-1185">Reference proteome</keyword>
<dbReference type="EMBL" id="LVHF01000028">
    <property type="protein sequence ID" value="OAN13731.1"/>
    <property type="molecule type" value="Genomic_DNA"/>
</dbReference>
<protein>
    <recommendedName>
        <fullName evidence="3">Lactam utilization protein LamB</fullName>
    </recommendedName>
</protein>
<sequence>MKLNCDMGESFGPWVMGQDHAVMPWIDMANVACGFHASDPDVMAETVACAVKHGVEIGAHPSYNDKQGFGRRSIPHSPESITQLVAYQAGALNAICQLHGTQISYVKPHGALYNDMMADLAIFEAVIKAVAGMNSVFIPAIKLMILAKVDNQAFLDIAARYKVELLLEGFADRAYTPEGQLVSRQQAHAVHHQKKAILQQAKGFAQGYVIAEDDSRLEIKVDSLCVHGDNDASINLIQSLRQVVSP</sequence>
<comment type="caution">
    <text evidence="1">The sequence shown here is derived from an EMBL/GenBank/DDBJ whole genome shotgun (WGS) entry which is preliminary data.</text>
</comment>
<dbReference type="SUPFAM" id="SSF88713">
    <property type="entry name" value="Glycoside hydrolase/deacetylase"/>
    <property type="match status" value="1"/>
</dbReference>
<evidence type="ECO:0000313" key="2">
    <source>
        <dbReference type="Proteomes" id="UP000078503"/>
    </source>
</evidence>
<gene>
    <name evidence="1" type="ORF">A3K86_14310</name>
</gene>
<dbReference type="GO" id="GO:0005975">
    <property type="term" value="P:carbohydrate metabolic process"/>
    <property type="evidence" value="ECO:0007669"/>
    <property type="project" value="InterPro"/>
</dbReference>